<dbReference type="Pfam" id="PF00437">
    <property type="entry name" value="T2SSE"/>
    <property type="match status" value="1"/>
</dbReference>
<dbReference type="InterPro" id="IPR047667">
    <property type="entry name" value="ATPase_ComGA"/>
</dbReference>
<gene>
    <name evidence="5" type="ORF">FC84_GL001693</name>
</gene>
<dbReference type="GO" id="GO:0016887">
    <property type="term" value="F:ATP hydrolysis activity"/>
    <property type="evidence" value="ECO:0007669"/>
    <property type="project" value="TreeGrafter"/>
</dbReference>
<dbReference type="GO" id="GO:0005886">
    <property type="term" value="C:plasma membrane"/>
    <property type="evidence" value="ECO:0007669"/>
    <property type="project" value="TreeGrafter"/>
</dbReference>
<dbReference type="InterPro" id="IPR003593">
    <property type="entry name" value="AAA+_ATPase"/>
</dbReference>
<dbReference type="InterPro" id="IPR001482">
    <property type="entry name" value="T2SS/T4SS_dom"/>
</dbReference>
<comment type="caution">
    <text evidence="5">The sequence shown here is derived from an EMBL/GenBank/DDBJ whole genome shotgun (WGS) entry which is preliminary data.</text>
</comment>
<comment type="similarity">
    <text evidence="1">Belongs to the GSP E family.</text>
</comment>
<dbReference type="SMART" id="SM00382">
    <property type="entry name" value="AAA"/>
    <property type="match status" value="1"/>
</dbReference>
<keyword evidence="3" id="KW-0067">ATP-binding</keyword>
<accession>A0A0R2BJ00</accession>
<dbReference type="STRING" id="1423738.FC84_GL001693"/>
<evidence type="ECO:0000256" key="3">
    <source>
        <dbReference type="ARBA" id="ARBA00022840"/>
    </source>
</evidence>
<evidence type="ECO:0000313" key="5">
    <source>
        <dbReference type="EMBL" id="KRM79512.1"/>
    </source>
</evidence>
<evidence type="ECO:0000256" key="2">
    <source>
        <dbReference type="ARBA" id="ARBA00022741"/>
    </source>
</evidence>
<feature type="domain" description="Bacterial type II secretion system protein E" evidence="4">
    <location>
        <begin position="208"/>
        <end position="222"/>
    </location>
</feature>
<dbReference type="CDD" id="cd01129">
    <property type="entry name" value="PulE-GspE-like"/>
    <property type="match status" value="1"/>
</dbReference>
<evidence type="ECO:0000256" key="1">
    <source>
        <dbReference type="ARBA" id="ARBA00006611"/>
    </source>
</evidence>
<protein>
    <recommendedName>
        <fullName evidence="4">Bacterial type II secretion system protein E domain-containing protein</fullName>
    </recommendedName>
</protein>
<dbReference type="PANTHER" id="PTHR30258">
    <property type="entry name" value="TYPE II SECRETION SYSTEM PROTEIN GSPE-RELATED"/>
    <property type="match status" value="1"/>
</dbReference>
<dbReference type="InterPro" id="IPR027417">
    <property type="entry name" value="P-loop_NTPase"/>
</dbReference>
<name>A0A0R2BJ00_9LACO</name>
<dbReference type="Gene3D" id="3.30.450.90">
    <property type="match status" value="1"/>
</dbReference>
<organism evidence="5 6">
    <name type="scientific">Lapidilactobacillus dextrinicus DSM 20335</name>
    <dbReference type="NCBI Taxonomy" id="1423738"/>
    <lineage>
        <taxon>Bacteria</taxon>
        <taxon>Bacillati</taxon>
        <taxon>Bacillota</taxon>
        <taxon>Bacilli</taxon>
        <taxon>Lactobacillales</taxon>
        <taxon>Lactobacillaceae</taxon>
        <taxon>Lapidilactobacillus</taxon>
    </lineage>
</organism>
<dbReference type="AlphaFoldDB" id="A0A0R2BJ00"/>
<dbReference type="SUPFAM" id="SSF52540">
    <property type="entry name" value="P-loop containing nucleoside triphosphate hydrolases"/>
    <property type="match status" value="1"/>
</dbReference>
<dbReference type="GO" id="GO:0005524">
    <property type="term" value="F:ATP binding"/>
    <property type="evidence" value="ECO:0007669"/>
    <property type="project" value="UniProtKB-KW"/>
</dbReference>
<proteinExistence type="inferred from homology"/>
<keyword evidence="2" id="KW-0547">Nucleotide-binding</keyword>
<reference evidence="5 6" key="1">
    <citation type="journal article" date="2015" name="Genome Announc.">
        <title>Expanding the biotechnology potential of lactobacilli through comparative genomics of 213 strains and associated genera.</title>
        <authorList>
            <person name="Sun Z."/>
            <person name="Harris H.M."/>
            <person name="McCann A."/>
            <person name="Guo C."/>
            <person name="Argimon S."/>
            <person name="Zhang W."/>
            <person name="Yang X."/>
            <person name="Jeffery I.B."/>
            <person name="Cooney J.C."/>
            <person name="Kagawa T.F."/>
            <person name="Liu W."/>
            <person name="Song Y."/>
            <person name="Salvetti E."/>
            <person name="Wrobel A."/>
            <person name="Rasinkangas P."/>
            <person name="Parkhill J."/>
            <person name="Rea M.C."/>
            <person name="O'Sullivan O."/>
            <person name="Ritari J."/>
            <person name="Douillard F.P."/>
            <person name="Paul Ross R."/>
            <person name="Yang R."/>
            <person name="Briner A.E."/>
            <person name="Felis G.E."/>
            <person name="de Vos W.M."/>
            <person name="Barrangou R."/>
            <person name="Klaenhammer T.R."/>
            <person name="Caufield P.W."/>
            <person name="Cui Y."/>
            <person name="Zhang H."/>
            <person name="O'Toole P.W."/>
        </authorList>
    </citation>
    <scope>NUCLEOTIDE SEQUENCE [LARGE SCALE GENOMIC DNA]</scope>
    <source>
        <strain evidence="5 6">DSM 20335</strain>
    </source>
</reference>
<dbReference type="NCBIfam" id="NF041000">
    <property type="entry name" value="ATPase_ComGA"/>
    <property type="match status" value="1"/>
</dbReference>
<keyword evidence="6" id="KW-1185">Reference proteome</keyword>
<evidence type="ECO:0000313" key="6">
    <source>
        <dbReference type="Proteomes" id="UP000051813"/>
    </source>
</evidence>
<sequence>MYLTHEGGENVTIANDVHELIRTAVAKEYHDLFFKPQLAGWQLIGRNILATTLLAELSLEQGQIMINYLKFQAQMDLSEHRRPQIGAWHYQQDDLSIDLRLATVGDYLNRESLVVRLLAQETKSCAFINPERYQELHKLLKRRGLLVFAGPTGSGKTTLMYHLAQELSQQATVLTIEDPTEIVEPHFIQLQVNEEAQMTYPALLKISLRLRPDVLVIGEIRDQETAAIAVQAALSGHLVLATLHARSASGVIKRLLDLGVHNSSLTNALTACCYQRLIPTTADETLKIALDLLPPDLITAAINKPSNELHNWWTDLQAAQKDGTITEQTLQDYLWG</sequence>
<dbReference type="PATRIC" id="fig|1423738.3.peg.1721"/>
<dbReference type="Proteomes" id="UP000051813">
    <property type="component" value="Unassembled WGS sequence"/>
</dbReference>
<evidence type="ECO:0000259" key="4">
    <source>
        <dbReference type="PROSITE" id="PS00662"/>
    </source>
</evidence>
<dbReference type="PANTHER" id="PTHR30258:SF2">
    <property type="entry name" value="COMG OPERON PROTEIN 1"/>
    <property type="match status" value="1"/>
</dbReference>
<dbReference type="EMBL" id="AYYK01000004">
    <property type="protein sequence ID" value="KRM79512.1"/>
    <property type="molecule type" value="Genomic_DNA"/>
</dbReference>
<dbReference type="PROSITE" id="PS00662">
    <property type="entry name" value="T2SP_E"/>
    <property type="match status" value="1"/>
</dbReference>
<dbReference type="Gene3D" id="3.40.50.300">
    <property type="entry name" value="P-loop containing nucleotide triphosphate hydrolases"/>
    <property type="match status" value="1"/>
</dbReference>